<protein>
    <submittedName>
        <fullName evidence="2">PilZ domain-containing protein</fullName>
    </submittedName>
</protein>
<dbReference type="Gene3D" id="2.40.10.220">
    <property type="entry name" value="predicted glycosyltransferase like domains"/>
    <property type="match status" value="1"/>
</dbReference>
<reference evidence="3" key="1">
    <citation type="journal article" date="2019" name="Int. J. Syst. Evol. Microbiol.">
        <title>The Global Catalogue of Microorganisms (GCM) 10K type strain sequencing project: providing services to taxonomists for standard genome sequencing and annotation.</title>
        <authorList>
            <consortium name="The Broad Institute Genomics Platform"/>
            <consortium name="The Broad Institute Genome Sequencing Center for Infectious Disease"/>
            <person name="Wu L."/>
            <person name="Ma J."/>
        </authorList>
    </citation>
    <scope>NUCLEOTIDE SEQUENCE [LARGE SCALE GENOMIC DNA]</scope>
    <source>
        <strain evidence="3">CECT 8531</strain>
    </source>
</reference>
<evidence type="ECO:0000313" key="3">
    <source>
        <dbReference type="Proteomes" id="UP001595887"/>
    </source>
</evidence>
<dbReference type="Pfam" id="PF07238">
    <property type="entry name" value="PilZ"/>
    <property type="match status" value="1"/>
</dbReference>
<dbReference type="SUPFAM" id="SSF141371">
    <property type="entry name" value="PilZ domain-like"/>
    <property type="match status" value="1"/>
</dbReference>
<sequence length="127" mass="13646">MTLTYLTTMPDVQPAPHTASHIDYAEAALEDRCAPRTKLRIPASLRPSGFKGFSIIVKDLSISGFSAEALTGMKAGTRVFITMPGLAALEAEIAWNDGTMIGCAFQNLLNEAVLDSILNRFSVVEEG</sequence>
<dbReference type="EMBL" id="JBHSDH010000013">
    <property type="protein sequence ID" value="MFC4291826.1"/>
    <property type="molecule type" value="Genomic_DNA"/>
</dbReference>
<accession>A0ABV8RHX3</accession>
<evidence type="ECO:0000259" key="1">
    <source>
        <dbReference type="Pfam" id="PF07238"/>
    </source>
</evidence>
<gene>
    <name evidence="2" type="ORF">ACFOWX_05275</name>
</gene>
<evidence type="ECO:0000313" key="2">
    <source>
        <dbReference type="EMBL" id="MFC4291826.1"/>
    </source>
</evidence>
<dbReference type="RefSeq" id="WP_381422021.1">
    <property type="nucleotide sequence ID" value="NZ_JBHSDH010000013.1"/>
</dbReference>
<organism evidence="2 3">
    <name type="scientific">Sphingorhabdus arenilitoris</name>
    <dbReference type="NCBI Taxonomy" id="1490041"/>
    <lineage>
        <taxon>Bacteria</taxon>
        <taxon>Pseudomonadati</taxon>
        <taxon>Pseudomonadota</taxon>
        <taxon>Alphaproteobacteria</taxon>
        <taxon>Sphingomonadales</taxon>
        <taxon>Sphingomonadaceae</taxon>
        <taxon>Sphingorhabdus</taxon>
    </lineage>
</organism>
<name>A0ABV8RHX3_9SPHN</name>
<keyword evidence="3" id="KW-1185">Reference proteome</keyword>
<dbReference type="Proteomes" id="UP001595887">
    <property type="component" value="Unassembled WGS sequence"/>
</dbReference>
<comment type="caution">
    <text evidence="2">The sequence shown here is derived from an EMBL/GenBank/DDBJ whole genome shotgun (WGS) entry which is preliminary data.</text>
</comment>
<feature type="domain" description="PilZ" evidence="1">
    <location>
        <begin position="31"/>
        <end position="112"/>
    </location>
</feature>
<dbReference type="InterPro" id="IPR009875">
    <property type="entry name" value="PilZ_domain"/>
</dbReference>
<proteinExistence type="predicted"/>